<evidence type="ECO:0000256" key="13">
    <source>
        <dbReference type="SAM" id="MobiDB-lite"/>
    </source>
</evidence>
<evidence type="ECO:0000256" key="9">
    <source>
        <dbReference type="ARBA" id="ARBA00022949"/>
    </source>
</evidence>
<feature type="coiled-coil region" evidence="12">
    <location>
        <begin position="292"/>
        <end position="484"/>
    </location>
</feature>
<feature type="coiled-coil region" evidence="12">
    <location>
        <begin position="508"/>
        <end position="535"/>
    </location>
</feature>
<dbReference type="GO" id="GO:0003365">
    <property type="term" value="P:establishment of cell polarity involved in ameboidal cell migration"/>
    <property type="evidence" value="ECO:0007669"/>
    <property type="project" value="TreeGrafter"/>
</dbReference>
<evidence type="ECO:0000256" key="3">
    <source>
        <dbReference type="ARBA" id="ARBA00004496"/>
    </source>
</evidence>
<dbReference type="GO" id="GO:0055037">
    <property type="term" value="C:recycling endosome"/>
    <property type="evidence" value="ECO:0007669"/>
    <property type="project" value="UniProtKB-SubCell"/>
</dbReference>
<keyword evidence="9" id="KW-0965">Cell junction</keyword>
<dbReference type="AlphaFoldDB" id="A0A8B9TTU0"/>
<dbReference type="InterPro" id="IPR024646">
    <property type="entry name" value="Angiomotin_C"/>
</dbReference>
<keyword evidence="8" id="KW-0967">Endosome</keyword>
<dbReference type="GO" id="GO:0001525">
    <property type="term" value="P:angiogenesis"/>
    <property type="evidence" value="ECO:0007669"/>
    <property type="project" value="TreeGrafter"/>
</dbReference>
<dbReference type="GO" id="GO:0035329">
    <property type="term" value="P:hippo signaling"/>
    <property type="evidence" value="ECO:0007669"/>
    <property type="project" value="TreeGrafter"/>
</dbReference>
<feature type="compositionally biased region" description="Basic and acidic residues" evidence="13">
    <location>
        <begin position="94"/>
        <end position="107"/>
    </location>
</feature>
<feature type="region of interest" description="Disordered" evidence="13">
    <location>
        <begin position="630"/>
        <end position="713"/>
    </location>
</feature>
<proteinExistence type="inferred from homology"/>
<dbReference type="InterPro" id="IPR051747">
    <property type="entry name" value="Angiomotin-like"/>
</dbReference>
<evidence type="ECO:0000256" key="7">
    <source>
        <dbReference type="ARBA" id="ARBA00022687"/>
    </source>
</evidence>
<reference evidence="15" key="2">
    <citation type="submission" date="2025-08" db="UniProtKB">
        <authorList>
            <consortium name="Ensembl"/>
        </authorList>
    </citation>
    <scope>IDENTIFICATION</scope>
</reference>
<dbReference type="GO" id="GO:0016055">
    <property type="term" value="P:Wnt signaling pathway"/>
    <property type="evidence" value="ECO:0007669"/>
    <property type="project" value="UniProtKB-KW"/>
</dbReference>
<evidence type="ECO:0000256" key="12">
    <source>
        <dbReference type="SAM" id="Coils"/>
    </source>
</evidence>
<feature type="compositionally biased region" description="Basic and acidic residues" evidence="13">
    <location>
        <begin position="127"/>
        <end position="140"/>
    </location>
</feature>
<evidence type="ECO:0000256" key="4">
    <source>
        <dbReference type="ARBA" id="ARBA00010300"/>
    </source>
</evidence>
<dbReference type="GO" id="GO:0002102">
    <property type="term" value="C:podosome"/>
    <property type="evidence" value="ECO:0007669"/>
    <property type="project" value="UniProtKB-SubCell"/>
</dbReference>
<evidence type="ECO:0000313" key="16">
    <source>
        <dbReference type="Proteomes" id="UP000694400"/>
    </source>
</evidence>
<keyword evidence="10 12" id="KW-0175">Coiled coil</keyword>
<reference evidence="15" key="3">
    <citation type="submission" date="2025-09" db="UniProtKB">
        <authorList>
            <consortium name="Ensembl"/>
        </authorList>
    </citation>
    <scope>IDENTIFICATION</scope>
</reference>
<evidence type="ECO:0000259" key="14">
    <source>
        <dbReference type="Pfam" id="PF12240"/>
    </source>
</evidence>
<evidence type="ECO:0000256" key="1">
    <source>
        <dbReference type="ARBA" id="ARBA00004172"/>
    </source>
</evidence>
<keyword evidence="7" id="KW-0879">Wnt signaling pathway</keyword>
<feature type="region of interest" description="Disordered" evidence="13">
    <location>
        <begin position="38"/>
        <end position="195"/>
    </location>
</feature>
<protein>
    <submittedName>
        <fullName evidence="15">Angiomotin like 2</fullName>
    </submittedName>
</protein>
<dbReference type="GO" id="GO:0005923">
    <property type="term" value="C:bicellular tight junction"/>
    <property type="evidence" value="ECO:0007669"/>
    <property type="project" value="TreeGrafter"/>
</dbReference>
<keyword evidence="5" id="KW-0963">Cytoplasm</keyword>
<evidence type="ECO:0000313" key="15">
    <source>
        <dbReference type="Ensembl" id="ENSAPLP00020025320.1"/>
    </source>
</evidence>
<dbReference type="InterPro" id="IPR009114">
    <property type="entry name" value="Angiomotin"/>
</dbReference>
<organism evidence="15 16">
    <name type="scientific">Anas platyrhynchos</name>
    <name type="common">Mallard</name>
    <name type="synonym">Anas boschas</name>
    <dbReference type="NCBI Taxonomy" id="8839"/>
    <lineage>
        <taxon>Eukaryota</taxon>
        <taxon>Metazoa</taxon>
        <taxon>Chordata</taxon>
        <taxon>Craniata</taxon>
        <taxon>Vertebrata</taxon>
        <taxon>Euteleostomi</taxon>
        <taxon>Archelosauria</taxon>
        <taxon>Archosauria</taxon>
        <taxon>Dinosauria</taxon>
        <taxon>Saurischia</taxon>
        <taxon>Theropoda</taxon>
        <taxon>Coelurosauria</taxon>
        <taxon>Aves</taxon>
        <taxon>Neognathae</taxon>
        <taxon>Galloanserae</taxon>
        <taxon>Anseriformes</taxon>
        <taxon>Anatidae</taxon>
        <taxon>Anatinae</taxon>
        <taxon>Anas</taxon>
    </lineage>
</organism>
<keyword evidence="6" id="KW-0597">Phosphoprotein</keyword>
<feature type="compositionally biased region" description="Polar residues" evidence="13">
    <location>
        <begin position="165"/>
        <end position="174"/>
    </location>
</feature>
<sequence length="777" mass="85880">MRTAEDSSGTVLHRLIQEQLRYGNLTENRTLLAIQQQALRGGSGGSPRSSLESLTQEESQMVQQSTRQEPQGQEHHADHLYSENSGYRLCQPQHKGEELPSYEEAKAHSQYYAVQRGGQQPGGAESGARRPDDSLKDLKHGHVRSLSERLMQMSLERNGAKAHSPMSSSHSYPQLSRHYTLRGQRPEGPEPRGPPPEYPYIIPSQDAAGAYLPRPCSRDGPGFQHPEVSCLAHFLPAKPLSIPLLPPSRLMPSPVPAAFLPVPSSLGSLGPASMEALMSAQAASAGSRLAQADAVLRENERLLRENEKLRRELESCTEKAGRIQKLETEIQRISEDYENLMKASCKREALEKAMRTKRDGEMRRLQDFNRDLKERLESANKQLASKTQENQESNQGTVAKLLAQSYEHQQEKEKLEREASLLRSANEDQRRRAELLEQALGSAQARAAKAEAELRKKRAYVEKVERLQAKREQLELRLRTRLEQELKMLRAQQRQAGTAGGGTPELSAHRLSEQLREKEEKILALEADMTKWEQKYLEECTMRQFRDTTLISHSPRHSPNSSFNEDLLLANHKHQEMENRLKALHAQILEKDAVIKVLQQRSRRDPSKALQGSLRPAKSVPSVFVASAAEGTSRGSAGKRGHPSPPHLCKTTADEVPAVPTAVPPPSHAKCGSKDGSTQTDGAAQSWGEGAECPASSQGESHGPQGHSEGCREVQGAGLGLAVGIELRLNPLKPKQPGSRKKILLASPGLTFSPHFSAESSAAPRAPDLSDMVEILI</sequence>
<feature type="domain" description="Angiomotin C-terminal" evidence="14">
    <location>
        <begin position="460"/>
        <end position="630"/>
    </location>
</feature>
<accession>A0A8B9TTU0</accession>
<comment type="subcellular location">
    <subcellularLocation>
        <location evidence="2">Cell projection</location>
        <location evidence="2">Podosome</location>
    </subcellularLocation>
    <subcellularLocation>
        <location evidence="3">Cytoplasm</location>
    </subcellularLocation>
    <subcellularLocation>
        <location evidence="1">Recycling endosome</location>
    </subcellularLocation>
</comment>
<dbReference type="PRINTS" id="PR01807">
    <property type="entry name" value="ANGIOMOTIN"/>
</dbReference>
<evidence type="ECO:0000256" key="5">
    <source>
        <dbReference type="ARBA" id="ARBA00022490"/>
    </source>
</evidence>
<name>A0A8B9TTU0_ANAPL</name>
<evidence type="ECO:0000256" key="8">
    <source>
        <dbReference type="ARBA" id="ARBA00022753"/>
    </source>
</evidence>
<dbReference type="GO" id="GO:0030334">
    <property type="term" value="P:regulation of cell migration"/>
    <property type="evidence" value="ECO:0007669"/>
    <property type="project" value="TreeGrafter"/>
</dbReference>
<evidence type="ECO:0000256" key="6">
    <source>
        <dbReference type="ARBA" id="ARBA00022553"/>
    </source>
</evidence>
<dbReference type="GO" id="GO:0030036">
    <property type="term" value="P:actin cytoskeleton organization"/>
    <property type="evidence" value="ECO:0007669"/>
    <property type="project" value="TreeGrafter"/>
</dbReference>
<dbReference type="Ensembl" id="ENSAPLT00020027293.1">
    <property type="protein sequence ID" value="ENSAPLP00020025320.1"/>
    <property type="gene ID" value="ENSAPLG00020017406.1"/>
</dbReference>
<feature type="compositionally biased region" description="Low complexity" evidence="13">
    <location>
        <begin position="46"/>
        <end position="60"/>
    </location>
</feature>
<dbReference type="Pfam" id="PF12240">
    <property type="entry name" value="Angiomotin_C"/>
    <property type="match status" value="1"/>
</dbReference>
<keyword evidence="11" id="KW-0966">Cell projection</keyword>
<dbReference type="GO" id="GO:0005886">
    <property type="term" value="C:plasma membrane"/>
    <property type="evidence" value="ECO:0007669"/>
    <property type="project" value="TreeGrafter"/>
</dbReference>
<evidence type="ECO:0000256" key="2">
    <source>
        <dbReference type="ARBA" id="ARBA00004188"/>
    </source>
</evidence>
<feature type="compositionally biased region" description="Polar residues" evidence="13">
    <location>
        <begin position="61"/>
        <end position="71"/>
    </location>
</feature>
<dbReference type="PANTHER" id="PTHR14826">
    <property type="entry name" value="ANGIOMOTIN"/>
    <property type="match status" value="1"/>
</dbReference>
<reference evidence="15" key="1">
    <citation type="submission" date="2019-08" db="EMBL/GenBank/DDBJ databases">
        <title>Three high-quality genomes provides insights into domestication of ducks.</title>
        <authorList>
            <person name="Hou Z.C."/>
            <person name="Zhu F."/>
            <person name="Yin Z.T."/>
            <person name="Zhang F."/>
        </authorList>
    </citation>
    <scope>NUCLEOTIDE SEQUENCE [LARGE SCALE GENOMIC DNA]</scope>
</reference>
<dbReference type="Proteomes" id="UP000694400">
    <property type="component" value="Chromosome 9"/>
</dbReference>
<feature type="compositionally biased region" description="Basic and acidic residues" evidence="13">
    <location>
        <begin position="72"/>
        <end position="81"/>
    </location>
</feature>
<dbReference type="PANTHER" id="PTHR14826:SF3">
    <property type="entry name" value="ANGIOMOTIN-LIKE PROTEIN 2"/>
    <property type="match status" value="1"/>
</dbReference>
<evidence type="ECO:0000256" key="10">
    <source>
        <dbReference type="ARBA" id="ARBA00023054"/>
    </source>
</evidence>
<comment type="similarity">
    <text evidence="4">Belongs to the angiomotin family.</text>
</comment>
<evidence type="ECO:0000256" key="11">
    <source>
        <dbReference type="ARBA" id="ARBA00023273"/>
    </source>
</evidence>